<dbReference type="GO" id="GO:0030170">
    <property type="term" value="F:pyridoxal phosphate binding"/>
    <property type="evidence" value="ECO:0007669"/>
    <property type="project" value="InterPro"/>
</dbReference>
<dbReference type="Proteomes" id="UP000253987">
    <property type="component" value="Unassembled WGS sequence"/>
</dbReference>
<dbReference type="PANTHER" id="PTHR43643:SF3">
    <property type="entry name" value="HISTIDINOL-PHOSPHATE AMINOTRANSFERASE"/>
    <property type="match status" value="1"/>
</dbReference>
<comment type="cofactor">
    <cofactor evidence="1 9">
        <name>pyridoxal 5'-phosphate</name>
        <dbReference type="ChEBI" id="CHEBI:597326"/>
    </cofactor>
</comment>
<dbReference type="PROSITE" id="PS00599">
    <property type="entry name" value="AA_TRANSFER_CLASS_2"/>
    <property type="match status" value="1"/>
</dbReference>
<dbReference type="EC" id="2.6.1.9" evidence="9"/>
<evidence type="ECO:0000256" key="1">
    <source>
        <dbReference type="ARBA" id="ARBA00001933"/>
    </source>
</evidence>
<keyword evidence="5 9" id="KW-0032">Aminotransferase</keyword>
<comment type="subunit">
    <text evidence="4 9">Homodimer.</text>
</comment>
<sequence>MSIDYQSLAVKGVQALTPYQPGKPIDELARELGLNPDSIIKLASNENPLGPSPRALAAVREALHDLCRYPDGNGFELKQALSARFGVKLSQLTLGNGSNDVLEVITRCFADQQSEVVFSQYAFAVYALVTQAIGATGVSVPARDYGHDLDAMAEAVTDLTKLVFVANPNNPTGTVHGAKAIGAFLDRIPARVLVVLDEAYCEYRQADDAVDALALLERHPNLIITRTFSKAWGLASLRAGYSISSAEIANVLNRVRQPFNVDNLALTAATAVLDDEEYLQRSREVNAEGMKQLETAFGKMGLAYIPSAGNFIAVDVGDKAADVNQSLLEQGVIVRPIAGYGMPRHLRVSIGLPEENDRFIESLARALDALPAAESGRGV</sequence>
<feature type="domain" description="Aminotransferase class I/classII large" evidence="10">
    <location>
        <begin position="39"/>
        <end position="363"/>
    </location>
</feature>
<dbReference type="HAMAP" id="MF_01023">
    <property type="entry name" value="HisC_aminotrans_2"/>
    <property type="match status" value="1"/>
</dbReference>
<dbReference type="CDD" id="cd00609">
    <property type="entry name" value="AAT_like"/>
    <property type="match status" value="1"/>
</dbReference>
<keyword evidence="9" id="KW-0368">Histidine biosynthesis</keyword>
<organism evidence="11 12">
    <name type="scientific">Marinobacter vulgaris</name>
    <dbReference type="NCBI Taxonomy" id="1928331"/>
    <lineage>
        <taxon>Bacteria</taxon>
        <taxon>Pseudomonadati</taxon>
        <taxon>Pseudomonadota</taxon>
        <taxon>Gammaproteobacteria</taxon>
        <taxon>Pseudomonadales</taxon>
        <taxon>Marinobacteraceae</taxon>
        <taxon>Marinobacter</taxon>
    </lineage>
</organism>
<dbReference type="InterPro" id="IPR004839">
    <property type="entry name" value="Aminotransferase_I/II_large"/>
</dbReference>
<dbReference type="AlphaFoldDB" id="A0A2V3ZL12"/>
<evidence type="ECO:0000256" key="3">
    <source>
        <dbReference type="ARBA" id="ARBA00007970"/>
    </source>
</evidence>
<dbReference type="OrthoDB" id="9813612at2"/>
<keyword evidence="9" id="KW-0028">Amino-acid biosynthesis</keyword>
<evidence type="ECO:0000259" key="10">
    <source>
        <dbReference type="Pfam" id="PF00155"/>
    </source>
</evidence>
<reference evidence="11 12" key="2">
    <citation type="submission" date="2018-06" db="EMBL/GenBank/DDBJ databases">
        <title>Marinobactersediminissp. nov, a moderately halophilic bacterium isolated from marine solar saltern.</title>
        <authorList>
            <person name="Zhang Y."/>
        </authorList>
    </citation>
    <scope>NUCLEOTIDE SEQUENCE [LARGE SCALE GENOMIC DNA]</scope>
    <source>
        <strain evidence="11 12">F01</strain>
    </source>
</reference>
<evidence type="ECO:0000256" key="5">
    <source>
        <dbReference type="ARBA" id="ARBA00022576"/>
    </source>
</evidence>
<dbReference type="EMBL" id="QFWX01000003">
    <property type="protein sequence ID" value="PXX91578.1"/>
    <property type="molecule type" value="Genomic_DNA"/>
</dbReference>
<dbReference type="InterPro" id="IPR015424">
    <property type="entry name" value="PyrdxlP-dep_Trfase"/>
</dbReference>
<dbReference type="NCBIfam" id="TIGR01141">
    <property type="entry name" value="hisC"/>
    <property type="match status" value="1"/>
</dbReference>
<dbReference type="Gene3D" id="3.90.1150.10">
    <property type="entry name" value="Aspartate Aminotransferase, domain 1"/>
    <property type="match status" value="1"/>
</dbReference>
<dbReference type="InterPro" id="IPR005861">
    <property type="entry name" value="HisP_aminotrans"/>
</dbReference>
<dbReference type="Pfam" id="PF00155">
    <property type="entry name" value="Aminotran_1_2"/>
    <property type="match status" value="1"/>
</dbReference>
<evidence type="ECO:0000313" key="11">
    <source>
        <dbReference type="EMBL" id="PXX91578.1"/>
    </source>
</evidence>
<keyword evidence="7 9" id="KW-0663">Pyridoxal phosphate</keyword>
<accession>A0A2V3ZL12</accession>
<reference evidence="12" key="1">
    <citation type="submission" date="2018-05" db="EMBL/GenBank/DDBJ databases">
        <authorList>
            <person name="Lu D."/>
        </authorList>
    </citation>
    <scope>NUCLEOTIDE SEQUENCE [LARGE SCALE GENOMIC DNA]</scope>
    <source>
        <strain evidence="12">F01</strain>
    </source>
</reference>
<dbReference type="InterPro" id="IPR050106">
    <property type="entry name" value="HistidinolP_aminotransfase"/>
</dbReference>
<dbReference type="InterPro" id="IPR015421">
    <property type="entry name" value="PyrdxlP-dep_Trfase_major"/>
</dbReference>
<feature type="modified residue" description="N6-(pyridoxal phosphate)lysine" evidence="9">
    <location>
        <position position="230"/>
    </location>
</feature>
<dbReference type="GO" id="GO:0000105">
    <property type="term" value="P:L-histidine biosynthetic process"/>
    <property type="evidence" value="ECO:0007669"/>
    <property type="project" value="UniProtKB-UniRule"/>
</dbReference>
<dbReference type="RefSeq" id="WP_114612459.1">
    <property type="nucleotide sequence ID" value="NZ_QFWX01000003.1"/>
</dbReference>
<dbReference type="SUPFAM" id="SSF53383">
    <property type="entry name" value="PLP-dependent transferases"/>
    <property type="match status" value="1"/>
</dbReference>
<comment type="pathway">
    <text evidence="2 9">Amino-acid biosynthesis; L-histidine biosynthesis; L-histidine from 5-phospho-alpha-D-ribose 1-diphosphate: step 7/9.</text>
</comment>
<dbReference type="PANTHER" id="PTHR43643">
    <property type="entry name" value="HISTIDINOL-PHOSPHATE AMINOTRANSFERASE 2"/>
    <property type="match status" value="1"/>
</dbReference>
<dbReference type="InterPro" id="IPR015422">
    <property type="entry name" value="PyrdxlP-dep_Trfase_small"/>
</dbReference>
<comment type="catalytic activity">
    <reaction evidence="8 9">
        <text>L-histidinol phosphate + 2-oxoglutarate = 3-(imidazol-4-yl)-2-oxopropyl phosphate + L-glutamate</text>
        <dbReference type="Rhea" id="RHEA:23744"/>
        <dbReference type="ChEBI" id="CHEBI:16810"/>
        <dbReference type="ChEBI" id="CHEBI:29985"/>
        <dbReference type="ChEBI" id="CHEBI:57766"/>
        <dbReference type="ChEBI" id="CHEBI:57980"/>
        <dbReference type="EC" id="2.6.1.9"/>
    </reaction>
</comment>
<evidence type="ECO:0000256" key="7">
    <source>
        <dbReference type="ARBA" id="ARBA00022898"/>
    </source>
</evidence>
<keyword evidence="6 9" id="KW-0808">Transferase</keyword>
<name>A0A2V3ZL12_9GAMM</name>
<evidence type="ECO:0000256" key="4">
    <source>
        <dbReference type="ARBA" id="ARBA00011738"/>
    </source>
</evidence>
<dbReference type="UniPathway" id="UPA00031">
    <property type="reaction ID" value="UER00012"/>
</dbReference>
<gene>
    <name evidence="9" type="primary">hisC</name>
    <name evidence="11" type="ORF">DIT71_06735</name>
</gene>
<comment type="caution">
    <text evidence="11">The sequence shown here is derived from an EMBL/GenBank/DDBJ whole genome shotgun (WGS) entry which is preliminary data.</text>
</comment>
<dbReference type="Gene3D" id="3.40.640.10">
    <property type="entry name" value="Type I PLP-dependent aspartate aminotransferase-like (Major domain)"/>
    <property type="match status" value="1"/>
</dbReference>
<evidence type="ECO:0000256" key="8">
    <source>
        <dbReference type="ARBA" id="ARBA00047481"/>
    </source>
</evidence>
<comment type="similarity">
    <text evidence="3 9">Belongs to the class-II pyridoxal-phosphate-dependent aminotransferase family. Histidinol-phosphate aminotransferase subfamily.</text>
</comment>
<evidence type="ECO:0000313" key="12">
    <source>
        <dbReference type="Proteomes" id="UP000253987"/>
    </source>
</evidence>
<dbReference type="GO" id="GO:0004400">
    <property type="term" value="F:histidinol-phosphate transaminase activity"/>
    <property type="evidence" value="ECO:0007669"/>
    <property type="project" value="UniProtKB-UniRule"/>
</dbReference>
<evidence type="ECO:0000256" key="2">
    <source>
        <dbReference type="ARBA" id="ARBA00005011"/>
    </source>
</evidence>
<protein>
    <recommendedName>
        <fullName evidence="9">Histidinol-phosphate aminotransferase</fullName>
        <ecNumber evidence="9">2.6.1.9</ecNumber>
    </recommendedName>
    <alternativeName>
        <fullName evidence="9">Imidazole acetol-phosphate transaminase</fullName>
    </alternativeName>
</protein>
<evidence type="ECO:0000256" key="9">
    <source>
        <dbReference type="HAMAP-Rule" id="MF_01023"/>
    </source>
</evidence>
<dbReference type="InterPro" id="IPR001917">
    <property type="entry name" value="Aminotrans_II_pyridoxalP_BS"/>
</dbReference>
<proteinExistence type="inferred from homology"/>
<evidence type="ECO:0000256" key="6">
    <source>
        <dbReference type="ARBA" id="ARBA00022679"/>
    </source>
</evidence>
<keyword evidence="12" id="KW-1185">Reference proteome</keyword>